<dbReference type="AlphaFoldDB" id="A0A8D8C3Y1"/>
<protein>
    <submittedName>
        <fullName evidence="1">(northern house mosquito) hypothetical protein</fullName>
    </submittedName>
</protein>
<name>A0A8D8C3Y1_CULPI</name>
<proteinExistence type="predicted"/>
<dbReference type="EMBL" id="HBUE01102040">
    <property type="protein sequence ID" value="CAG6485853.1"/>
    <property type="molecule type" value="Transcribed_RNA"/>
</dbReference>
<evidence type="ECO:0000313" key="1">
    <source>
        <dbReference type="EMBL" id="CAG6485853.1"/>
    </source>
</evidence>
<accession>A0A8D8C3Y1</accession>
<sequence length="125" mass="14102">MMQTDLVHFRAKKQHTAHVLAAQQQNQWMLRRFDVKLANISGRTQGGTSPAKVEQQQLHDSVANRREMSRTLGGQQGHKNGQHLGQVQGASVDQLYKGLHGQLGRLWIVRFAEAFEQFDFVGGCH</sequence>
<reference evidence="1" key="1">
    <citation type="submission" date="2021-05" db="EMBL/GenBank/DDBJ databases">
        <authorList>
            <person name="Alioto T."/>
            <person name="Alioto T."/>
            <person name="Gomez Garrido J."/>
        </authorList>
    </citation>
    <scope>NUCLEOTIDE SEQUENCE</scope>
</reference>
<organism evidence="1">
    <name type="scientific">Culex pipiens</name>
    <name type="common">House mosquito</name>
    <dbReference type="NCBI Taxonomy" id="7175"/>
    <lineage>
        <taxon>Eukaryota</taxon>
        <taxon>Metazoa</taxon>
        <taxon>Ecdysozoa</taxon>
        <taxon>Arthropoda</taxon>
        <taxon>Hexapoda</taxon>
        <taxon>Insecta</taxon>
        <taxon>Pterygota</taxon>
        <taxon>Neoptera</taxon>
        <taxon>Endopterygota</taxon>
        <taxon>Diptera</taxon>
        <taxon>Nematocera</taxon>
        <taxon>Culicoidea</taxon>
        <taxon>Culicidae</taxon>
        <taxon>Culicinae</taxon>
        <taxon>Culicini</taxon>
        <taxon>Culex</taxon>
        <taxon>Culex</taxon>
    </lineage>
</organism>